<feature type="domain" description="Glucose-methanol-choline oxidoreductase N-terminal" evidence="7">
    <location>
        <begin position="96"/>
        <end position="119"/>
    </location>
</feature>
<dbReference type="InterPro" id="IPR000172">
    <property type="entry name" value="GMC_OxRdtase_N"/>
</dbReference>
<comment type="caution">
    <text evidence="9">The sequence shown here is derived from an EMBL/GenBank/DDBJ whole genome shotgun (WGS) entry which is preliminary data.</text>
</comment>
<dbReference type="Pfam" id="PF00732">
    <property type="entry name" value="GMC_oxred_N"/>
    <property type="match status" value="1"/>
</dbReference>
<keyword evidence="5" id="KW-0560">Oxidoreductase</keyword>
<dbReference type="InterPro" id="IPR012132">
    <property type="entry name" value="GMC_OxRdtase"/>
</dbReference>
<dbReference type="SUPFAM" id="SSF54373">
    <property type="entry name" value="FAD-linked reductases, C-terminal domain"/>
    <property type="match status" value="1"/>
</dbReference>
<dbReference type="PROSITE" id="PS00623">
    <property type="entry name" value="GMC_OXRED_1"/>
    <property type="match status" value="1"/>
</dbReference>
<dbReference type="PIRSF" id="PIRSF000137">
    <property type="entry name" value="Alcohol_oxidase"/>
    <property type="match status" value="1"/>
</dbReference>
<evidence type="ECO:0000256" key="5">
    <source>
        <dbReference type="ARBA" id="ARBA00023002"/>
    </source>
</evidence>
<evidence type="ECO:0000256" key="3">
    <source>
        <dbReference type="ARBA" id="ARBA00022630"/>
    </source>
</evidence>
<organism evidence="9 10">
    <name type="scientific">Aspergillus lucknowensis</name>
    <dbReference type="NCBI Taxonomy" id="176173"/>
    <lineage>
        <taxon>Eukaryota</taxon>
        <taxon>Fungi</taxon>
        <taxon>Dikarya</taxon>
        <taxon>Ascomycota</taxon>
        <taxon>Pezizomycotina</taxon>
        <taxon>Eurotiomycetes</taxon>
        <taxon>Eurotiomycetidae</taxon>
        <taxon>Eurotiales</taxon>
        <taxon>Aspergillaceae</taxon>
        <taxon>Aspergillus</taxon>
        <taxon>Aspergillus subgen. Nidulantes</taxon>
    </lineage>
</organism>
<dbReference type="Proteomes" id="UP001610432">
    <property type="component" value="Unassembled WGS sequence"/>
</dbReference>
<dbReference type="RefSeq" id="XP_070883370.1">
    <property type="nucleotide sequence ID" value="XM_071034582.1"/>
</dbReference>
<dbReference type="Gene3D" id="3.50.50.60">
    <property type="entry name" value="FAD/NAD(P)-binding domain"/>
    <property type="match status" value="1"/>
</dbReference>
<dbReference type="GeneID" id="98149654"/>
<comment type="similarity">
    <text evidence="2 6">Belongs to the GMC oxidoreductase family.</text>
</comment>
<proteinExistence type="inferred from homology"/>
<dbReference type="SUPFAM" id="SSF51905">
    <property type="entry name" value="FAD/NAD(P)-binding domain"/>
    <property type="match status" value="1"/>
</dbReference>
<evidence type="ECO:0000256" key="1">
    <source>
        <dbReference type="ARBA" id="ARBA00001974"/>
    </source>
</evidence>
<dbReference type="Gene3D" id="3.30.560.10">
    <property type="entry name" value="Glucose Oxidase, domain 3"/>
    <property type="match status" value="1"/>
</dbReference>
<evidence type="ECO:0000313" key="10">
    <source>
        <dbReference type="Proteomes" id="UP001610432"/>
    </source>
</evidence>
<gene>
    <name evidence="9" type="ORF">BJX67DRAFT_390056</name>
</gene>
<evidence type="ECO:0000256" key="4">
    <source>
        <dbReference type="ARBA" id="ARBA00022827"/>
    </source>
</evidence>
<dbReference type="PANTHER" id="PTHR11552">
    <property type="entry name" value="GLUCOSE-METHANOL-CHOLINE GMC OXIDOREDUCTASE"/>
    <property type="match status" value="1"/>
</dbReference>
<dbReference type="EMBL" id="JBFXLQ010000041">
    <property type="protein sequence ID" value="KAL2864391.1"/>
    <property type="molecule type" value="Genomic_DNA"/>
</dbReference>
<evidence type="ECO:0000313" key="9">
    <source>
        <dbReference type="EMBL" id="KAL2864391.1"/>
    </source>
</evidence>
<comment type="cofactor">
    <cofactor evidence="1">
        <name>FAD</name>
        <dbReference type="ChEBI" id="CHEBI:57692"/>
    </cofactor>
</comment>
<evidence type="ECO:0000259" key="7">
    <source>
        <dbReference type="PROSITE" id="PS00623"/>
    </source>
</evidence>
<dbReference type="PANTHER" id="PTHR11552:SF201">
    <property type="entry name" value="GLUCOSE-METHANOL-CHOLINE OXIDOREDUCTASE N-TERMINAL DOMAIN-CONTAINING PROTEIN"/>
    <property type="match status" value="1"/>
</dbReference>
<evidence type="ECO:0000259" key="8">
    <source>
        <dbReference type="PROSITE" id="PS00624"/>
    </source>
</evidence>
<name>A0ABR4LIR6_9EURO</name>
<evidence type="ECO:0000256" key="2">
    <source>
        <dbReference type="ARBA" id="ARBA00010790"/>
    </source>
</evidence>
<dbReference type="Pfam" id="PF05199">
    <property type="entry name" value="GMC_oxred_C"/>
    <property type="match status" value="1"/>
</dbReference>
<dbReference type="PROSITE" id="PS00624">
    <property type="entry name" value="GMC_OXRED_2"/>
    <property type="match status" value="1"/>
</dbReference>
<evidence type="ECO:0000256" key="6">
    <source>
        <dbReference type="RuleBase" id="RU003968"/>
    </source>
</evidence>
<keyword evidence="4 6" id="KW-0274">FAD</keyword>
<reference evidence="9 10" key="1">
    <citation type="submission" date="2024-07" db="EMBL/GenBank/DDBJ databases">
        <title>Section-level genome sequencing and comparative genomics of Aspergillus sections Usti and Cavernicolus.</title>
        <authorList>
            <consortium name="Lawrence Berkeley National Laboratory"/>
            <person name="Nybo J.L."/>
            <person name="Vesth T.C."/>
            <person name="Theobald S."/>
            <person name="Frisvad J.C."/>
            <person name="Larsen T.O."/>
            <person name="Kjaerboelling I."/>
            <person name="Rothschild-Mancinelli K."/>
            <person name="Lyhne E.K."/>
            <person name="Kogle M.E."/>
            <person name="Barry K."/>
            <person name="Clum A."/>
            <person name="Na H."/>
            <person name="Ledsgaard L."/>
            <person name="Lin J."/>
            <person name="Lipzen A."/>
            <person name="Kuo A."/>
            <person name="Riley R."/>
            <person name="Mondo S."/>
            <person name="Labutti K."/>
            <person name="Haridas S."/>
            <person name="Pangalinan J."/>
            <person name="Salamov A.A."/>
            <person name="Simmons B.A."/>
            <person name="Magnuson J.K."/>
            <person name="Chen J."/>
            <person name="Drula E."/>
            <person name="Henrissat B."/>
            <person name="Wiebenga A."/>
            <person name="Lubbers R.J."/>
            <person name="Gomes A.C."/>
            <person name="Macurrencykelacurrency M.R."/>
            <person name="Stajich J."/>
            <person name="Grigoriev I.V."/>
            <person name="Mortensen U.H."/>
            <person name="De Vries R.P."/>
            <person name="Baker S.E."/>
            <person name="Andersen M.R."/>
        </authorList>
    </citation>
    <scope>NUCLEOTIDE SEQUENCE [LARGE SCALE GENOMIC DNA]</scope>
    <source>
        <strain evidence="9 10">CBS 449.75</strain>
    </source>
</reference>
<sequence>MIARPIICSLAEFLAHEYDYIIVGGGTAGLVLASRLSEDPDVRVGVLEAGEARLEDPNIASPVGMSAMMNNPDYDWCFKSTPQKGNNNKTLHVARGKTLGGSSAINFLAYFRPSKDDLDAWESLGPGTEGWNWAALEPYYRKSQRIAQGYVPMQEPLDSFALDSRFHGDGPIGTSFPVWRYPVEDALLRAFDAEGGLSRSRDAWSGEHLGFFGTLATVDRSGTPRRSDAATGYLKGIGERGNLRILTNALVHRVILDETGPVTARGVVFSYEGHEHQVLARRETIISSSTIKSPQLLELSGIGDPAVLDAASITTRVPLPAVGNNLQEHPLTTVTYELKDGESLDTLLANPQRLGEAVAQYLEDGTGPASGCMSLAGFLPYASLVSKDTFTTTLDRIQPSTLRDIAMASLLHDPNSPSVQFTCLPTNFSPQNGHYDLTRVMTGAPAGYGACYTVLVNTSYPLSRGSSHITSSDPQAHPKVDLGVFSAPVDIDVMVAGVKFMDKCFRSPHVADQMGRRVNPPASVDIEDAEQVKAYVQDNILIFNHILGTCAMGEVVDERLRVKGVRGLRVVDASVLPMQMSGNILATVYAVAERAADLIKQDAKAV</sequence>
<feature type="domain" description="Glucose-methanol-choline oxidoreductase N-terminal" evidence="8">
    <location>
        <begin position="289"/>
        <end position="303"/>
    </location>
</feature>
<protein>
    <submittedName>
        <fullName evidence="9">Alcohol oxidase</fullName>
    </submittedName>
</protein>
<accession>A0ABR4LIR6</accession>
<dbReference type="InterPro" id="IPR007867">
    <property type="entry name" value="GMC_OxRtase_C"/>
</dbReference>
<keyword evidence="3 6" id="KW-0285">Flavoprotein</keyword>
<dbReference type="InterPro" id="IPR036188">
    <property type="entry name" value="FAD/NAD-bd_sf"/>
</dbReference>
<keyword evidence="10" id="KW-1185">Reference proteome</keyword>